<reference evidence="1 2" key="1">
    <citation type="submission" date="2019-01" db="EMBL/GenBank/DDBJ databases">
        <title>Genomes sequencing and comparative genomics of infectious freshwater microsporidia, Cucumispora dikerogammari and Thelohania contejeani.</title>
        <authorList>
            <person name="Cormier A."/>
            <person name="Giraud I."/>
            <person name="Wattier R."/>
            <person name="Teixeira M."/>
            <person name="Grandjean F."/>
            <person name="Rigaud T."/>
            <person name="Cordaux R."/>
        </authorList>
    </citation>
    <scope>NUCLEOTIDE SEQUENCE [LARGE SCALE GENOMIC DNA]</scope>
    <source>
        <strain evidence="1">T1</strain>
        <tissue evidence="1">Spores</tissue>
    </source>
</reference>
<accession>A0ABQ7I058</accession>
<dbReference type="InterPro" id="IPR027417">
    <property type="entry name" value="P-loop_NTPase"/>
</dbReference>
<protein>
    <submittedName>
        <fullName evidence="1">Uncharacterized protein</fullName>
    </submittedName>
</protein>
<evidence type="ECO:0000313" key="1">
    <source>
        <dbReference type="EMBL" id="KAF7683808.1"/>
    </source>
</evidence>
<name>A0ABQ7I058_9MICR</name>
<dbReference type="Gene3D" id="3.40.50.300">
    <property type="entry name" value="P-loop containing nucleotide triphosphate hydrolases"/>
    <property type="match status" value="1"/>
</dbReference>
<evidence type="ECO:0000313" key="2">
    <source>
        <dbReference type="Proteomes" id="UP001516464"/>
    </source>
</evidence>
<dbReference type="EMBL" id="SBIQ01000050">
    <property type="protein sequence ID" value="KAF7683808.1"/>
    <property type="molecule type" value="Genomic_DNA"/>
</dbReference>
<gene>
    <name evidence="1" type="ORF">TCON_0985</name>
</gene>
<organism evidence="1 2">
    <name type="scientific">Astathelohania contejeani</name>
    <dbReference type="NCBI Taxonomy" id="164912"/>
    <lineage>
        <taxon>Eukaryota</taxon>
        <taxon>Fungi</taxon>
        <taxon>Fungi incertae sedis</taxon>
        <taxon>Microsporidia</taxon>
        <taxon>Astathelohaniidae</taxon>
        <taxon>Astathelohania</taxon>
    </lineage>
</organism>
<proteinExistence type="predicted"/>
<keyword evidence="2" id="KW-1185">Reference proteome</keyword>
<comment type="caution">
    <text evidence="1">The sequence shown here is derived from an EMBL/GenBank/DDBJ whole genome shotgun (WGS) entry which is preliminary data.</text>
</comment>
<sequence>MVYIKDMKFPNGSLIEICTFPGMEIHKLMAEISTQVETSFFIDTCGNMAAMGIKCHRVFDIKHLFEYVAELKKHSNFYLFIDTITFLIDISNQIDENKYTPQKFYNELWSLIYKNGATVIVSNHYKMNKINGKAIVKPRMGILWYRIISYRIFMEWKGEEIIFRLDEFKGAE</sequence>
<dbReference type="Proteomes" id="UP001516464">
    <property type="component" value="Unassembled WGS sequence"/>
</dbReference>